<proteinExistence type="predicted"/>
<dbReference type="SUPFAM" id="SSF46785">
    <property type="entry name" value="Winged helix' DNA-binding domain"/>
    <property type="match status" value="1"/>
</dbReference>
<dbReference type="RefSeq" id="WP_089731386.1">
    <property type="nucleotide sequence ID" value="NZ_FNIA01000002.1"/>
</dbReference>
<dbReference type="InterPro" id="IPR011991">
    <property type="entry name" value="ArsR-like_HTH"/>
</dbReference>
<dbReference type="Pfam" id="PF12840">
    <property type="entry name" value="HTH_20"/>
    <property type="match status" value="1"/>
</dbReference>
<evidence type="ECO:0000313" key="2">
    <source>
        <dbReference type="Proteomes" id="UP000199370"/>
    </source>
</evidence>
<dbReference type="CDD" id="cd00090">
    <property type="entry name" value="HTH_ARSR"/>
    <property type="match status" value="1"/>
</dbReference>
<dbReference type="Gene3D" id="1.10.10.10">
    <property type="entry name" value="Winged helix-like DNA-binding domain superfamily/Winged helix DNA-binding domain"/>
    <property type="match status" value="1"/>
</dbReference>
<accession>A0A1G9T619</accession>
<evidence type="ECO:0000313" key="1">
    <source>
        <dbReference type="EMBL" id="SDM43072.1"/>
    </source>
</evidence>
<dbReference type="InterPro" id="IPR036390">
    <property type="entry name" value="WH_DNA-bd_sf"/>
</dbReference>
<gene>
    <name evidence="1" type="ORF">SAMN05192554_102153</name>
</gene>
<dbReference type="AlphaFoldDB" id="A0A1G9T619"/>
<dbReference type="InterPro" id="IPR036388">
    <property type="entry name" value="WH-like_DNA-bd_sf"/>
</dbReference>
<dbReference type="Proteomes" id="UP000199370">
    <property type="component" value="Unassembled WGS sequence"/>
</dbReference>
<keyword evidence="2" id="KW-1185">Reference proteome</keyword>
<organism evidence="1 2">
    <name type="scientific">Haloarchaeobius iranensis</name>
    <dbReference type="NCBI Taxonomy" id="996166"/>
    <lineage>
        <taxon>Archaea</taxon>
        <taxon>Methanobacteriati</taxon>
        <taxon>Methanobacteriota</taxon>
        <taxon>Stenosarchaea group</taxon>
        <taxon>Halobacteria</taxon>
        <taxon>Halobacteriales</taxon>
        <taxon>Halorubellaceae</taxon>
        <taxon>Haloarchaeobius</taxon>
    </lineage>
</organism>
<sequence length="107" mass="12342">MSNEWDAETLFDVFERADARRILALTSVEELSAQALADRCNTSEATIYRRLDVLQDHDLVVEHDRVDEDGNHFKTYATNLDEVCFQLRDGGFTIDVTYRRDLVDEGL</sequence>
<name>A0A1G9T619_9EURY</name>
<protein>
    <submittedName>
        <fullName evidence="1">Helix-turn-helix domain-containing protein</fullName>
    </submittedName>
</protein>
<dbReference type="EMBL" id="FNIA01000002">
    <property type="protein sequence ID" value="SDM43072.1"/>
    <property type="molecule type" value="Genomic_DNA"/>
</dbReference>
<dbReference type="OrthoDB" id="311452at2157"/>
<reference evidence="1 2" key="1">
    <citation type="submission" date="2016-10" db="EMBL/GenBank/DDBJ databases">
        <authorList>
            <person name="de Groot N.N."/>
        </authorList>
    </citation>
    <scope>NUCLEOTIDE SEQUENCE [LARGE SCALE GENOMIC DNA]</scope>
    <source>
        <strain evidence="2">EB21,IBRC-M 10013,KCTC 4048</strain>
    </source>
</reference>